<dbReference type="Pfam" id="PF12046">
    <property type="entry name" value="CCB1"/>
    <property type="match status" value="1"/>
</dbReference>
<dbReference type="Gramene" id="EFJ25772">
    <property type="protein sequence ID" value="EFJ25772"/>
    <property type="gene ID" value="SELMODRAFT_99402"/>
</dbReference>
<dbReference type="PANTHER" id="PTHR35302:SF1">
    <property type="entry name" value="PROTEIN COFACTOR ASSEMBLY OF COMPLEX C SUBUNIT B CCB1, CHLOROPLASTIC"/>
    <property type="match status" value="1"/>
</dbReference>
<dbReference type="InterPro" id="IPR021919">
    <property type="entry name" value="CCB1"/>
</dbReference>
<gene>
    <name evidence="2" type="ORF">SELMODRAFT_99402</name>
</gene>
<evidence type="ECO:0000256" key="1">
    <source>
        <dbReference type="SAM" id="Phobius"/>
    </source>
</evidence>
<dbReference type="EMBL" id="GL377586">
    <property type="protein sequence ID" value="EFJ25772.1"/>
    <property type="molecule type" value="Genomic_DNA"/>
</dbReference>
<dbReference type="OMA" id="WFWLTIL"/>
<dbReference type="GO" id="GO:0010190">
    <property type="term" value="P:cytochrome b6f complex assembly"/>
    <property type="evidence" value="ECO:0000318"/>
    <property type="project" value="GO_Central"/>
</dbReference>
<dbReference type="PANTHER" id="PTHR35302">
    <property type="match status" value="1"/>
</dbReference>
<keyword evidence="1" id="KW-0472">Membrane</keyword>
<accession>D8RQ05</accession>
<feature type="transmembrane region" description="Helical" evidence="1">
    <location>
        <begin position="125"/>
        <end position="142"/>
    </location>
</feature>
<dbReference type="Proteomes" id="UP000001514">
    <property type="component" value="Unassembled WGS sequence"/>
</dbReference>
<dbReference type="HOGENOM" id="CLU_067692_1_0_1"/>
<dbReference type="InParanoid" id="D8RQ05"/>
<feature type="transmembrane region" description="Helical" evidence="1">
    <location>
        <begin position="12"/>
        <end position="33"/>
    </location>
</feature>
<dbReference type="FunCoup" id="D8RQ05">
    <property type="interactions" value="1512"/>
</dbReference>
<dbReference type="AlphaFoldDB" id="D8RQ05"/>
<dbReference type="KEGG" id="smo:SELMODRAFT_99402"/>
<sequence>MAAEEAGPGYSAASYYTSLGLFVLALPGLWSLIKRSAKSKIVRKTYVVPGPSQESGKAPKQIAGEISSFFTRNNFTIVDSGEVVRFEGLMVPSRGQAAFIIFCTFLSLASAALVLTITVPVVGDKWYWLTAFSPLAGAYYWTNASRKEEIQVKLVVADDESSTDVLVQGDDEQIEQLRKELGFMEKGMVYVKGILQ</sequence>
<organism evidence="3">
    <name type="scientific">Selaginella moellendorffii</name>
    <name type="common">Spikemoss</name>
    <dbReference type="NCBI Taxonomy" id="88036"/>
    <lineage>
        <taxon>Eukaryota</taxon>
        <taxon>Viridiplantae</taxon>
        <taxon>Streptophyta</taxon>
        <taxon>Embryophyta</taxon>
        <taxon>Tracheophyta</taxon>
        <taxon>Lycopodiopsida</taxon>
        <taxon>Selaginellales</taxon>
        <taxon>Selaginellaceae</taxon>
        <taxon>Selaginella</taxon>
    </lineage>
</organism>
<reference evidence="2 3" key="1">
    <citation type="journal article" date="2011" name="Science">
        <title>The Selaginella genome identifies genetic changes associated with the evolution of vascular plants.</title>
        <authorList>
            <person name="Banks J.A."/>
            <person name="Nishiyama T."/>
            <person name="Hasebe M."/>
            <person name="Bowman J.L."/>
            <person name="Gribskov M."/>
            <person name="dePamphilis C."/>
            <person name="Albert V.A."/>
            <person name="Aono N."/>
            <person name="Aoyama T."/>
            <person name="Ambrose B.A."/>
            <person name="Ashton N.W."/>
            <person name="Axtell M.J."/>
            <person name="Barker E."/>
            <person name="Barker M.S."/>
            <person name="Bennetzen J.L."/>
            <person name="Bonawitz N.D."/>
            <person name="Chapple C."/>
            <person name="Cheng C."/>
            <person name="Correa L.G."/>
            <person name="Dacre M."/>
            <person name="DeBarry J."/>
            <person name="Dreyer I."/>
            <person name="Elias M."/>
            <person name="Engstrom E.M."/>
            <person name="Estelle M."/>
            <person name="Feng L."/>
            <person name="Finet C."/>
            <person name="Floyd S.K."/>
            <person name="Frommer W.B."/>
            <person name="Fujita T."/>
            <person name="Gramzow L."/>
            <person name="Gutensohn M."/>
            <person name="Harholt J."/>
            <person name="Hattori M."/>
            <person name="Heyl A."/>
            <person name="Hirai T."/>
            <person name="Hiwatashi Y."/>
            <person name="Ishikawa M."/>
            <person name="Iwata M."/>
            <person name="Karol K.G."/>
            <person name="Koehler B."/>
            <person name="Kolukisaoglu U."/>
            <person name="Kubo M."/>
            <person name="Kurata T."/>
            <person name="Lalonde S."/>
            <person name="Li K."/>
            <person name="Li Y."/>
            <person name="Litt A."/>
            <person name="Lyons E."/>
            <person name="Manning G."/>
            <person name="Maruyama T."/>
            <person name="Michael T.P."/>
            <person name="Mikami K."/>
            <person name="Miyazaki S."/>
            <person name="Morinaga S."/>
            <person name="Murata T."/>
            <person name="Mueller-Roeber B."/>
            <person name="Nelson D.R."/>
            <person name="Obara M."/>
            <person name="Oguri Y."/>
            <person name="Olmstead R.G."/>
            <person name="Onodera N."/>
            <person name="Petersen B.L."/>
            <person name="Pils B."/>
            <person name="Prigge M."/>
            <person name="Rensing S.A."/>
            <person name="Riano-Pachon D.M."/>
            <person name="Roberts A.W."/>
            <person name="Sato Y."/>
            <person name="Scheller H.V."/>
            <person name="Schulz B."/>
            <person name="Schulz C."/>
            <person name="Shakirov E.V."/>
            <person name="Shibagaki N."/>
            <person name="Shinohara N."/>
            <person name="Shippen D.E."/>
            <person name="Soerensen I."/>
            <person name="Sotooka R."/>
            <person name="Sugimoto N."/>
            <person name="Sugita M."/>
            <person name="Sumikawa N."/>
            <person name="Tanurdzic M."/>
            <person name="Theissen G."/>
            <person name="Ulvskov P."/>
            <person name="Wakazuki S."/>
            <person name="Weng J.K."/>
            <person name="Willats W.W."/>
            <person name="Wipf D."/>
            <person name="Wolf P.G."/>
            <person name="Yang L."/>
            <person name="Zimmer A.D."/>
            <person name="Zhu Q."/>
            <person name="Mitros T."/>
            <person name="Hellsten U."/>
            <person name="Loque D."/>
            <person name="Otillar R."/>
            <person name="Salamov A."/>
            <person name="Schmutz J."/>
            <person name="Shapiro H."/>
            <person name="Lindquist E."/>
            <person name="Lucas S."/>
            <person name="Rokhsar D."/>
            <person name="Grigoriev I.V."/>
        </authorList>
    </citation>
    <scope>NUCLEOTIDE SEQUENCE [LARGE SCALE GENOMIC DNA]</scope>
</reference>
<name>D8RQ05_SELML</name>
<dbReference type="OrthoDB" id="447756at2759"/>
<evidence type="ECO:0000313" key="2">
    <source>
        <dbReference type="EMBL" id="EFJ25772.1"/>
    </source>
</evidence>
<protein>
    <submittedName>
        <fullName evidence="2">Uncharacterized protein</fullName>
    </submittedName>
</protein>
<proteinExistence type="predicted"/>
<feature type="transmembrane region" description="Helical" evidence="1">
    <location>
        <begin position="97"/>
        <end position="119"/>
    </location>
</feature>
<dbReference type="STRING" id="88036.D8RQ05"/>
<keyword evidence="1" id="KW-0812">Transmembrane</keyword>
<dbReference type="eggNOG" id="ENOG502QR1Q">
    <property type="taxonomic scope" value="Eukaryota"/>
</dbReference>
<evidence type="ECO:0000313" key="3">
    <source>
        <dbReference type="Proteomes" id="UP000001514"/>
    </source>
</evidence>
<dbReference type="GO" id="GO:0009507">
    <property type="term" value="C:chloroplast"/>
    <property type="evidence" value="ECO:0000318"/>
    <property type="project" value="GO_Central"/>
</dbReference>
<keyword evidence="1" id="KW-1133">Transmembrane helix</keyword>
<keyword evidence="3" id="KW-1185">Reference proteome</keyword>